<dbReference type="InterPro" id="IPR000563">
    <property type="entry name" value="Flag_FliH"/>
</dbReference>
<reference evidence="2" key="1">
    <citation type="submission" date="2022-06" db="EMBL/GenBank/DDBJ databases">
        <title>Genome sequence of Phormidium yuhuli AB48 isolated from an industrial photobioreactor environment.</title>
        <authorList>
            <person name="Qiu Y."/>
            <person name="Noonan A.J.C."/>
            <person name="Dofher K."/>
            <person name="Koch M."/>
            <person name="Kieft B."/>
            <person name="Lin X."/>
            <person name="Ziels R.M."/>
            <person name="Hallam S.J."/>
        </authorList>
    </citation>
    <scope>NUCLEOTIDE SEQUENCE</scope>
    <source>
        <strain evidence="2">AB48</strain>
    </source>
</reference>
<evidence type="ECO:0000313" key="2">
    <source>
        <dbReference type="EMBL" id="USR90333.1"/>
    </source>
</evidence>
<evidence type="ECO:0008006" key="4">
    <source>
        <dbReference type="Google" id="ProtNLM"/>
    </source>
</evidence>
<dbReference type="RefSeq" id="WP_252662366.1">
    <property type="nucleotide sequence ID" value="NZ_CP098611.1"/>
</dbReference>
<feature type="region of interest" description="Disordered" evidence="1">
    <location>
        <begin position="237"/>
        <end position="283"/>
    </location>
</feature>
<name>A0ABY5AQA0_9CYAN</name>
<feature type="compositionally biased region" description="Basic and acidic residues" evidence="1">
    <location>
        <begin position="257"/>
        <end position="283"/>
    </location>
</feature>
<proteinExistence type="predicted"/>
<protein>
    <recommendedName>
        <fullName evidence="4">Flagellar assembly protein H</fullName>
    </recommendedName>
</protein>
<sequence>MTRFIHDQFAKDYLEELLTPYGTIQSPRRVAGEVRQIDLWFDPNPETPESPAPLGLLARTLDHPAIFEPYRNPVTASEIRDCVLKLLVICAELEREARRQQTPLPDSRQPRLWILTPTASDNLLEGVGATLERETWGDGIYHLAPRWQTAIIVIHQLPRHLDTLWLRVLGRGRVQQQAIDELEQLSPDNPFRRNALMLLNRLKADLESNNTPNPEDRELIMRLSPLFDQQLEAAQLSGRQQGLEQGREQGLEQGLEQGREQGLEQGREQGLEQGREQGRERERREAIASLLEARFGPLDDELSQLLDILIQRPSSEIMPLLLQLEREELTEQFKSP</sequence>
<dbReference type="PRINTS" id="PR01003">
    <property type="entry name" value="FLGFLIH"/>
</dbReference>
<accession>A0ABY5AQA0</accession>
<keyword evidence="3" id="KW-1185">Reference proteome</keyword>
<evidence type="ECO:0000313" key="3">
    <source>
        <dbReference type="Proteomes" id="UP001056708"/>
    </source>
</evidence>
<organism evidence="2 3">
    <name type="scientific">Phormidium yuhuli AB48</name>
    <dbReference type="NCBI Taxonomy" id="2940671"/>
    <lineage>
        <taxon>Bacteria</taxon>
        <taxon>Bacillati</taxon>
        <taxon>Cyanobacteriota</taxon>
        <taxon>Cyanophyceae</taxon>
        <taxon>Oscillatoriophycideae</taxon>
        <taxon>Oscillatoriales</taxon>
        <taxon>Oscillatoriaceae</taxon>
        <taxon>Phormidium</taxon>
        <taxon>Phormidium yuhuli</taxon>
    </lineage>
</organism>
<dbReference type="EMBL" id="CP098611">
    <property type="protein sequence ID" value="USR90333.1"/>
    <property type="molecule type" value="Genomic_DNA"/>
</dbReference>
<dbReference type="Proteomes" id="UP001056708">
    <property type="component" value="Chromosome"/>
</dbReference>
<gene>
    <name evidence="2" type="ORF">NEA10_16020</name>
</gene>
<evidence type="ECO:0000256" key="1">
    <source>
        <dbReference type="SAM" id="MobiDB-lite"/>
    </source>
</evidence>